<organism evidence="2 3">
    <name type="scientific">Rickenella mellea</name>
    <dbReference type="NCBI Taxonomy" id="50990"/>
    <lineage>
        <taxon>Eukaryota</taxon>
        <taxon>Fungi</taxon>
        <taxon>Dikarya</taxon>
        <taxon>Basidiomycota</taxon>
        <taxon>Agaricomycotina</taxon>
        <taxon>Agaricomycetes</taxon>
        <taxon>Hymenochaetales</taxon>
        <taxon>Rickenellaceae</taxon>
        <taxon>Rickenella</taxon>
    </lineage>
</organism>
<evidence type="ECO:0000313" key="3">
    <source>
        <dbReference type="Proteomes" id="UP000294933"/>
    </source>
</evidence>
<keyword evidence="1" id="KW-0812">Transmembrane</keyword>
<evidence type="ECO:0000256" key="1">
    <source>
        <dbReference type="SAM" id="Phobius"/>
    </source>
</evidence>
<name>A0A4Y7Q2R2_9AGAM</name>
<feature type="transmembrane region" description="Helical" evidence="1">
    <location>
        <begin position="76"/>
        <end position="96"/>
    </location>
</feature>
<keyword evidence="1" id="KW-0472">Membrane</keyword>
<protein>
    <submittedName>
        <fullName evidence="2">Uncharacterized protein</fullName>
    </submittedName>
</protein>
<dbReference type="EMBL" id="ML170182">
    <property type="protein sequence ID" value="TDL21159.1"/>
    <property type="molecule type" value="Genomic_DNA"/>
</dbReference>
<dbReference type="VEuPathDB" id="FungiDB:BD410DRAFT_306919"/>
<keyword evidence="1" id="KW-1133">Transmembrane helix</keyword>
<gene>
    <name evidence="2" type="ORF">BD410DRAFT_306919</name>
</gene>
<accession>A0A4Y7Q2R2</accession>
<evidence type="ECO:0000313" key="2">
    <source>
        <dbReference type="EMBL" id="TDL21159.1"/>
    </source>
</evidence>
<dbReference type="Proteomes" id="UP000294933">
    <property type="component" value="Unassembled WGS sequence"/>
</dbReference>
<proteinExistence type="predicted"/>
<keyword evidence="3" id="KW-1185">Reference proteome</keyword>
<reference evidence="2 3" key="1">
    <citation type="submission" date="2018-06" db="EMBL/GenBank/DDBJ databases">
        <title>A transcriptomic atlas of mushroom development highlights an independent origin of complex multicellularity.</title>
        <authorList>
            <consortium name="DOE Joint Genome Institute"/>
            <person name="Krizsan K."/>
            <person name="Almasi E."/>
            <person name="Merenyi Z."/>
            <person name="Sahu N."/>
            <person name="Viragh M."/>
            <person name="Koszo T."/>
            <person name="Mondo S."/>
            <person name="Kiss B."/>
            <person name="Balint B."/>
            <person name="Kues U."/>
            <person name="Barry K."/>
            <person name="Hegedus J.C."/>
            <person name="Henrissat B."/>
            <person name="Johnson J."/>
            <person name="Lipzen A."/>
            <person name="Ohm R."/>
            <person name="Nagy I."/>
            <person name="Pangilinan J."/>
            <person name="Yan J."/>
            <person name="Xiong Y."/>
            <person name="Grigoriev I.V."/>
            <person name="Hibbett D.S."/>
            <person name="Nagy L.G."/>
        </authorList>
    </citation>
    <scope>NUCLEOTIDE SEQUENCE [LARGE SCALE GENOMIC DNA]</scope>
    <source>
        <strain evidence="2 3">SZMC22713</strain>
    </source>
</reference>
<dbReference type="AlphaFoldDB" id="A0A4Y7Q2R2"/>
<sequence length="100" mass="11320">MTISLILNYNDNKNPTLLNADAKLGSDVPSTDPQHVAYDFSLHHRSSSTTYRSQICSQVRMPFHFGNHRSKQMVEFMLCFGGFVHLCCSLLIILRIQSSS</sequence>